<organism evidence="1 2">
    <name type="scientific">Corynebacterium felinum</name>
    <dbReference type="NCBI Taxonomy" id="131318"/>
    <lineage>
        <taxon>Bacteria</taxon>
        <taxon>Bacillati</taxon>
        <taxon>Actinomycetota</taxon>
        <taxon>Actinomycetes</taxon>
        <taxon>Mycobacteriales</taxon>
        <taxon>Corynebacteriaceae</taxon>
        <taxon>Corynebacterium</taxon>
    </lineage>
</organism>
<protein>
    <submittedName>
        <fullName evidence="1">Uncharacterized protein</fullName>
    </submittedName>
</protein>
<dbReference type="Proteomes" id="UP001183619">
    <property type="component" value="Unassembled WGS sequence"/>
</dbReference>
<gene>
    <name evidence="1" type="ORF">J2S37_000700</name>
</gene>
<name>A0ABU2B6B7_9CORY</name>
<proteinExistence type="predicted"/>
<dbReference type="RefSeq" id="WP_277104272.1">
    <property type="nucleotide sequence ID" value="NZ_BAAAJS010000030.1"/>
</dbReference>
<evidence type="ECO:0000313" key="2">
    <source>
        <dbReference type="Proteomes" id="UP001183619"/>
    </source>
</evidence>
<accession>A0ABU2B6B7</accession>
<evidence type="ECO:0000313" key="1">
    <source>
        <dbReference type="EMBL" id="MDR7354162.1"/>
    </source>
</evidence>
<keyword evidence="2" id="KW-1185">Reference proteome</keyword>
<reference evidence="1 2" key="1">
    <citation type="submission" date="2023-07" db="EMBL/GenBank/DDBJ databases">
        <title>Sequencing the genomes of 1000 actinobacteria strains.</title>
        <authorList>
            <person name="Klenk H.-P."/>
        </authorList>
    </citation>
    <scope>NUCLEOTIDE SEQUENCE [LARGE SCALE GENOMIC DNA]</scope>
    <source>
        <strain evidence="1 2">DSM 44508</strain>
    </source>
</reference>
<sequence length="44" mass="4748">MADNAISIAQQGMKNREAFTGVDLKNKEAKLPSPHKVGKIPSLL</sequence>
<dbReference type="EMBL" id="JAVDYF010000001">
    <property type="protein sequence ID" value="MDR7354162.1"/>
    <property type="molecule type" value="Genomic_DNA"/>
</dbReference>
<comment type="caution">
    <text evidence="1">The sequence shown here is derived from an EMBL/GenBank/DDBJ whole genome shotgun (WGS) entry which is preliminary data.</text>
</comment>